<name>A0A6G0YVY5_APHCR</name>
<dbReference type="Proteomes" id="UP000478052">
    <property type="component" value="Unassembled WGS sequence"/>
</dbReference>
<gene>
    <name evidence="1" type="ORF">FWK35_00004016</name>
</gene>
<reference evidence="1 2" key="1">
    <citation type="submission" date="2019-08" db="EMBL/GenBank/DDBJ databases">
        <title>Whole genome of Aphis craccivora.</title>
        <authorList>
            <person name="Voronova N.V."/>
            <person name="Shulinski R.S."/>
            <person name="Bandarenka Y.V."/>
            <person name="Zhorov D.G."/>
            <person name="Warner D."/>
        </authorList>
    </citation>
    <scope>NUCLEOTIDE SEQUENCE [LARGE SCALE GENOMIC DNA]</scope>
    <source>
        <strain evidence="1">180601</strain>
        <tissue evidence="1">Whole Body</tissue>
    </source>
</reference>
<evidence type="ECO:0000313" key="2">
    <source>
        <dbReference type="Proteomes" id="UP000478052"/>
    </source>
</evidence>
<proteinExistence type="predicted"/>
<dbReference type="AlphaFoldDB" id="A0A6G0YVY5"/>
<comment type="caution">
    <text evidence="1">The sequence shown here is derived from an EMBL/GenBank/DDBJ whole genome shotgun (WGS) entry which is preliminary data.</text>
</comment>
<dbReference type="EMBL" id="VUJU01002198">
    <property type="protein sequence ID" value="KAF0762194.1"/>
    <property type="molecule type" value="Genomic_DNA"/>
</dbReference>
<keyword evidence="2" id="KW-1185">Reference proteome</keyword>
<accession>A0A6G0YVY5</accession>
<organism evidence="1 2">
    <name type="scientific">Aphis craccivora</name>
    <name type="common">Cowpea aphid</name>
    <dbReference type="NCBI Taxonomy" id="307492"/>
    <lineage>
        <taxon>Eukaryota</taxon>
        <taxon>Metazoa</taxon>
        <taxon>Ecdysozoa</taxon>
        <taxon>Arthropoda</taxon>
        <taxon>Hexapoda</taxon>
        <taxon>Insecta</taxon>
        <taxon>Pterygota</taxon>
        <taxon>Neoptera</taxon>
        <taxon>Paraneoptera</taxon>
        <taxon>Hemiptera</taxon>
        <taxon>Sternorrhyncha</taxon>
        <taxon>Aphidomorpha</taxon>
        <taxon>Aphidoidea</taxon>
        <taxon>Aphididae</taxon>
        <taxon>Aphidini</taxon>
        <taxon>Aphis</taxon>
        <taxon>Aphis</taxon>
    </lineage>
</organism>
<sequence>MVKNVDTWIMFKLSGHTIKRPQVNEDDGLCTKQPYYVSNETVGFNEHKEDNLNLEQPDSINKYDHLDHLNVVTITTEDEALTTPIDYYRVEIFQTIIDQLIMSLNKRFSSNIDLITDA</sequence>
<evidence type="ECO:0000313" key="1">
    <source>
        <dbReference type="EMBL" id="KAF0762194.1"/>
    </source>
</evidence>
<protein>
    <submittedName>
        <fullName evidence="1">THAP-type domain-containing protein</fullName>
    </submittedName>
</protein>